<evidence type="ECO:0000256" key="3">
    <source>
        <dbReference type="ARBA" id="ARBA00022448"/>
    </source>
</evidence>
<evidence type="ECO:0000256" key="2">
    <source>
        <dbReference type="ARBA" id="ARBA00009773"/>
    </source>
</evidence>
<keyword evidence="6 8" id="KW-1133">Transmembrane helix</keyword>
<dbReference type="AlphaFoldDB" id="A0A2N5WXL3"/>
<feature type="transmembrane region" description="Helical" evidence="8">
    <location>
        <begin position="310"/>
        <end position="337"/>
    </location>
</feature>
<reference evidence="9 10" key="1">
    <citation type="submission" date="2018-01" db="EMBL/GenBank/DDBJ databases">
        <title>The draft genome sequence of Halioglobus lutimaris HF004.</title>
        <authorList>
            <person name="Du Z.-J."/>
            <person name="Shi M.-J."/>
        </authorList>
    </citation>
    <scope>NUCLEOTIDE SEQUENCE [LARGE SCALE GENOMIC DNA]</scope>
    <source>
        <strain evidence="9 10">HF004</strain>
    </source>
</reference>
<dbReference type="Proteomes" id="UP000235005">
    <property type="component" value="Unassembled WGS sequence"/>
</dbReference>
<feature type="transmembrane region" description="Helical" evidence="8">
    <location>
        <begin position="160"/>
        <end position="178"/>
    </location>
</feature>
<dbReference type="EMBL" id="PKUS01000041">
    <property type="protein sequence ID" value="PLW66972.1"/>
    <property type="molecule type" value="Genomic_DNA"/>
</dbReference>
<evidence type="ECO:0000256" key="8">
    <source>
        <dbReference type="SAM" id="Phobius"/>
    </source>
</evidence>
<evidence type="ECO:0000256" key="4">
    <source>
        <dbReference type="ARBA" id="ARBA00022475"/>
    </source>
</evidence>
<feature type="transmembrane region" description="Helical" evidence="8">
    <location>
        <begin position="274"/>
        <end position="290"/>
    </location>
</feature>
<dbReference type="PANTHER" id="PTHR21716">
    <property type="entry name" value="TRANSMEMBRANE PROTEIN"/>
    <property type="match status" value="1"/>
</dbReference>
<proteinExistence type="inferred from homology"/>
<feature type="transmembrane region" description="Helical" evidence="8">
    <location>
        <begin position="211"/>
        <end position="235"/>
    </location>
</feature>
<dbReference type="PANTHER" id="PTHR21716:SF67">
    <property type="entry name" value="TRANSPORT PROTEIN YDIK-RELATED"/>
    <property type="match status" value="1"/>
</dbReference>
<keyword evidence="5 8" id="KW-0812">Transmembrane</keyword>
<keyword evidence="10" id="KW-1185">Reference proteome</keyword>
<name>A0A2N5WXL3_9GAMM</name>
<sequence length="362" mass="37765">MTAAEFTDGLIRVSLILLMVVASFRVFSPFMNLMLWALILAVTIYPTHQKLTAKMGGKPGRAATVIVLIALLILGVPIALIASSLADQLTSSVQSFRAGTLELRAPNEAVAEWPLIGQQVYDQWSAASSNLPAFIEANKTAMEALAASGLAMAQSTAGDVLTFVGALIVAGIMMAFGTRGSQALYAILSRLAGKEQGPRVYNLATMTTRSVAAGVLGVALIQAILAGVGFILAGVPAAGLLAFAVLLLAIMQLPAILVILPVVLWLWNGGDSGTVMNLVWTVYLVLAALSDNILKPMLLGRGVDAPMPVILIGALGGMISTGFIGLFVGAVVLAVGYQVFMQWVAMQGDEVETDKEGPEAAE</sequence>
<keyword evidence="7 8" id="KW-0472">Membrane</keyword>
<dbReference type="OrthoDB" id="106838at2"/>
<organism evidence="9 10">
    <name type="scientific">Pseudohalioglobus lutimaris</name>
    <dbReference type="NCBI Taxonomy" id="1737061"/>
    <lineage>
        <taxon>Bacteria</taxon>
        <taxon>Pseudomonadati</taxon>
        <taxon>Pseudomonadota</taxon>
        <taxon>Gammaproteobacteria</taxon>
        <taxon>Cellvibrionales</taxon>
        <taxon>Halieaceae</taxon>
        <taxon>Pseudohalioglobus</taxon>
    </lineage>
</organism>
<evidence type="ECO:0000256" key="7">
    <source>
        <dbReference type="ARBA" id="ARBA00023136"/>
    </source>
</evidence>
<dbReference type="GO" id="GO:0005886">
    <property type="term" value="C:plasma membrane"/>
    <property type="evidence" value="ECO:0007669"/>
    <property type="project" value="UniProtKB-SubCell"/>
</dbReference>
<evidence type="ECO:0000313" key="9">
    <source>
        <dbReference type="EMBL" id="PLW66972.1"/>
    </source>
</evidence>
<evidence type="ECO:0000256" key="6">
    <source>
        <dbReference type="ARBA" id="ARBA00022989"/>
    </source>
</evidence>
<feature type="transmembrane region" description="Helical" evidence="8">
    <location>
        <begin position="63"/>
        <end position="86"/>
    </location>
</feature>
<gene>
    <name evidence="9" type="ORF">C0039_19245</name>
</gene>
<keyword evidence="4" id="KW-1003">Cell membrane</keyword>
<dbReference type="InterPro" id="IPR002549">
    <property type="entry name" value="AI-2E-like"/>
</dbReference>
<comment type="subcellular location">
    <subcellularLocation>
        <location evidence="1">Cell membrane</location>
        <topology evidence="1">Multi-pass membrane protein</topology>
    </subcellularLocation>
</comment>
<feature type="transmembrane region" description="Helical" evidence="8">
    <location>
        <begin position="241"/>
        <end position="267"/>
    </location>
</feature>
<protein>
    <submittedName>
        <fullName evidence="9">AI-2E family transporter</fullName>
    </submittedName>
</protein>
<dbReference type="Pfam" id="PF01594">
    <property type="entry name" value="AI-2E_transport"/>
    <property type="match status" value="1"/>
</dbReference>
<evidence type="ECO:0000256" key="1">
    <source>
        <dbReference type="ARBA" id="ARBA00004651"/>
    </source>
</evidence>
<comment type="similarity">
    <text evidence="2">Belongs to the autoinducer-2 exporter (AI-2E) (TC 2.A.86) family.</text>
</comment>
<accession>A0A2N5WXL3</accession>
<keyword evidence="3" id="KW-0813">Transport</keyword>
<evidence type="ECO:0000256" key="5">
    <source>
        <dbReference type="ARBA" id="ARBA00022692"/>
    </source>
</evidence>
<evidence type="ECO:0000313" key="10">
    <source>
        <dbReference type="Proteomes" id="UP000235005"/>
    </source>
</evidence>
<comment type="caution">
    <text evidence="9">The sequence shown here is derived from an EMBL/GenBank/DDBJ whole genome shotgun (WGS) entry which is preliminary data.</text>
</comment>